<protein>
    <submittedName>
        <fullName evidence="3">Acyltransferase</fullName>
    </submittedName>
</protein>
<keyword evidence="1" id="KW-1133">Transmembrane helix</keyword>
<feature type="transmembrane region" description="Helical" evidence="1">
    <location>
        <begin position="152"/>
        <end position="172"/>
    </location>
</feature>
<feature type="transmembrane region" description="Helical" evidence="1">
    <location>
        <begin position="192"/>
        <end position="210"/>
    </location>
</feature>
<feature type="transmembrane region" description="Helical" evidence="1">
    <location>
        <begin position="100"/>
        <end position="118"/>
    </location>
</feature>
<dbReference type="PANTHER" id="PTHR36927:SF3">
    <property type="entry name" value="GLUCANS BIOSYNTHESIS PROTEIN C"/>
    <property type="match status" value="1"/>
</dbReference>
<comment type="caution">
    <text evidence="3">The sequence shown here is derived from an EMBL/GenBank/DDBJ whole genome shotgun (WGS) entry which is preliminary data.</text>
</comment>
<feature type="transmembrane region" description="Helical" evidence="1">
    <location>
        <begin position="222"/>
        <end position="239"/>
    </location>
</feature>
<name>A0A9D8PNQ0_9DELT</name>
<keyword evidence="1" id="KW-0472">Membrane</keyword>
<dbReference type="EMBL" id="JAFGIX010000014">
    <property type="protein sequence ID" value="MBN1572165.1"/>
    <property type="molecule type" value="Genomic_DNA"/>
</dbReference>
<evidence type="ECO:0000313" key="4">
    <source>
        <dbReference type="Proteomes" id="UP000809273"/>
    </source>
</evidence>
<dbReference type="Proteomes" id="UP000809273">
    <property type="component" value="Unassembled WGS sequence"/>
</dbReference>
<accession>A0A9D8PNQ0</accession>
<keyword evidence="3" id="KW-0808">Transferase</keyword>
<dbReference type="Pfam" id="PF01757">
    <property type="entry name" value="Acyl_transf_3"/>
    <property type="match status" value="1"/>
</dbReference>
<dbReference type="InterPro" id="IPR050623">
    <property type="entry name" value="Glucan_succinyl_AcylTrfase"/>
</dbReference>
<sequence length="392" mass="45278">MGEENSRGDRMGIPERRYDIDWIRVLAVYLLIPFHTAVAFSHHGISYIKNDQTALFLSTFVGFVHQWHMPLLFLVSGAASWYSLKSRGGGRYLVDRVKRLLVPLVFGTLVIVPPMIYFQRLQEGRFSGSLLGFYPTFFNGVYPEGNFSWGHLWFLAYLFTFSLIALSLFLYLRGDRGKNYLDRVAGFCERRWGIFIFAVPFILVEVFLRAWWPGFQNLVNDWANFMLYITAFIYGYILASDERFAKSIDRYKVAALFMGVVTQIIVLTIYSMNIPWTMDDAGLWVFFMAVKGLNCWLWLMAILGLGHRFLSFTNKYLSYFNESALPVYIIHMLVVVAFGYFVVKTGLGVTTKYLIITGVSLILTTLLYDICVKRTRMTRFLFGMRPIKGAES</sequence>
<feature type="transmembrane region" description="Helical" evidence="1">
    <location>
        <begin position="21"/>
        <end position="42"/>
    </location>
</feature>
<organism evidence="3 4">
    <name type="scientific">Candidatus Zymogenus saltonus</name>
    <dbReference type="NCBI Taxonomy" id="2844893"/>
    <lineage>
        <taxon>Bacteria</taxon>
        <taxon>Deltaproteobacteria</taxon>
        <taxon>Candidatus Zymogenia</taxon>
        <taxon>Candidatus Zymogeniales</taxon>
        <taxon>Candidatus Zymogenaceae</taxon>
        <taxon>Candidatus Zymogenus</taxon>
    </lineage>
</organism>
<feature type="transmembrane region" description="Helical" evidence="1">
    <location>
        <begin position="251"/>
        <end position="271"/>
    </location>
</feature>
<dbReference type="InterPro" id="IPR002656">
    <property type="entry name" value="Acyl_transf_3_dom"/>
</dbReference>
<dbReference type="PANTHER" id="PTHR36927">
    <property type="entry name" value="BLR4337 PROTEIN"/>
    <property type="match status" value="1"/>
</dbReference>
<keyword evidence="1" id="KW-0812">Transmembrane</keyword>
<reference evidence="3" key="2">
    <citation type="submission" date="2021-01" db="EMBL/GenBank/DDBJ databases">
        <authorList>
            <person name="Hahn C.R."/>
            <person name="Youssef N.H."/>
            <person name="Elshahed M."/>
        </authorList>
    </citation>
    <scope>NUCLEOTIDE SEQUENCE</scope>
    <source>
        <strain evidence="3">Zod_Metabat.24</strain>
    </source>
</reference>
<dbReference type="GO" id="GO:0016747">
    <property type="term" value="F:acyltransferase activity, transferring groups other than amino-acyl groups"/>
    <property type="evidence" value="ECO:0007669"/>
    <property type="project" value="InterPro"/>
</dbReference>
<evidence type="ECO:0000256" key="1">
    <source>
        <dbReference type="SAM" id="Phobius"/>
    </source>
</evidence>
<gene>
    <name evidence="3" type="ORF">JW984_03095</name>
</gene>
<evidence type="ECO:0000313" key="3">
    <source>
        <dbReference type="EMBL" id="MBN1572165.1"/>
    </source>
</evidence>
<feature type="transmembrane region" description="Helical" evidence="1">
    <location>
        <begin position="283"/>
        <end position="305"/>
    </location>
</feature>
<feature type="transmembrane region" description="Helical" evidence="1">
    <location>
        <begin position="54"/>
        <end position="79"/>
    </location>
</feature>
<reference evidence="3" key="1">
    <citation type="journal article" date="2021" name="Environ. Microbiol.">
        <title>Genomic characterization of three novel Desulfobacterota classes expand the metabolic and phylogenetic diversity of the phylum.</title>
        <authorList>
            <person name="Murphy C.L."/>
            <person name="Biggerstaff J."/>
            <person name="Eichhorn A."/>
            <person name="Ewing E."/>
            <person name="Shahan R."/>
            <person name="Soriano D."/>
            <person name="Stewart S."/>
            <person name="VanMol K."/>
            <person name="Walker R."/>
            <person name="Walters P."/>
            <person name="Elshahed M.S."/>
            <person name="Youssef N.H."/>
        </authorList>
    </citation>
    <scope>NUCLEOTIDE SEQUENCE</scope>
    <source>
        <strain evidence="3">Zod_Metabat.24</strain>
    </source>
</reference>
<dbReference type="AlphaFoldDB" id="A0A9D8PNQ0"/>
<proteinExistence type="predicted"/>
<feature type="transmembrane region" description="Helical" evidence="1">
    <location>
        <begin position="353"/>
        <end position="372"/>
    </location>
</feature>
<feature type="transmembrane region" description="Helical" evidence="1">
    <location>
        <begin position="325"/>
        <end position="347"/>
    </location>
</feature>
<evidence type="ECO:0000259" key="2">
    <source>
        <dbReference type="Pfam" id="PF01757"/>
    </source>
</evidence>
<keyword evidence="3" id="KW-0012">Acyltransferase</keyword>
<feature type="domain" description="Acyltransferase 3" evidence="2">
    <location>
        <begin position="18"/>
        <end position="368"/>
    </location>
</feature>